<feature type="compositionally biased region" description="Polar residues" evidence="1">
    <location>
        <begin position="11"/>
        <end position="22"/>
    </location>
</feature>
<feature type="non-terminal residue" evidence="2">
    <location>
        <position position="278"/>
    </location>
</feature>
<accession>X0SZZ4</accession>
<organism evidence="2">
    <name type="scientific">marine sediment metagenome</name>
    <dbReference type="NCBI Taxonomy" id="412755"/>
    <lineage>
        <taxon>unclassified sequences</taxon>
        <taxon>metagenomes</taxon>
        <taxon>ecological metagenomes</taxon>
    </lineage>
</organism>
<reference evidence="2" key="1">
    <citation type="journal article" date="2014" name="Front. Microbiol.">
        <title>High frequency of phylogenetically diverse reductive dehalogenase-homologous genes in deep subseafloor sedimentary metagenomes.</title>
        <authorList>
            <person name="Kawai M."/>
            <person name="Futagami T."/>
            <person name="Toyoda A."/>
            <person name="Takaki Y."/>
            <person name="Nishi S."/>
            <person name="Hori S."/>
            <person name="Arai W."/>
            <person name="Tsubouchi T."/>
            <person name="Morono Y."/>
            <person name="Uchiyama I."/>
            <person name="Ito T."/>
            <person name="Fujiyama A."/>
            <person name="Inagaki F."/>
            <person name="Takami H."/>
        </authorList>
    </citation>
    <scope>NUCLEOTIDE SEQUENCE</scope>
    <source>
        <strain evidence="2">Expedition CK06-06</strain>
    </source>
</reference>
<dbReference type="EMBL" id="BARS01017645">
    <property type="protein sequence ID" value="GAF86519.1"/>
    <property type="molecule type" value="Genomic_DNA"/>
</dbReference>
<proteinExistence type="predicted"/>
<evidence type="ECO:0000256" key="1">
    <source>
        <dbReference type="SAM" id="MobiDB-lite"/>
    </source>
</evidence>
<gene>
    <name evidence="2" type="ORF">S01H1_28836</name>
</gene>
<sequence>DPTDMPGALDTYTTPDGSSTPIHATTVTEDASYGVGTKTPGKDIVGAGYDFSGRYIHLDVTGEAHLIADGSTGGFLNLIDSGGAGDDKILEFEVDGGELVIRSLNDDLTANVDDTLKIDLGTGLTTLLTLALSTGGGTTVNKISTDGTLATNSDDFIVTEKAIKTYVDGHVSPGSGHIIEDYTTAFPHQDFLQFLGDVTVTDDDPNNRTIVTVSGVESALVVKGDLLVRDVTTTTRFGVGDDNQVIIADSAEALGMKWAAAPAGTPANPTGTVGLSTV</sequence>
<protein>
    <submittedName>
        <fullName evidence="2">Uncharacterized protein</fullName>
    </submittedName>
</protein>
<name>X0SZZ4_9ZZZZ</name>
<feature type="non-terminal residue" evidence="2">
    <location>
        <position position="1"/>
    </location>
</feature>
<dbReference type="AlphaFoldDB" id="X0SZZ4"/>
<feature type="region of interest" description="Disordered" evidence="1">
    <location>
        <begin position="1"/>
        <end position="22"/>
    </location>
</feature>
<comment type="caution">
    <text evidence="2">The sequence shown here is derived from an EMBL/GenBank/DDBJ whole genome shotgun (WGS) entry which is preliminary data.</text>
</comment>
<evidence type="ECO:0000313" key="2">
    <source>
        <dbReference type="EMBL" id="GAF86519.1"/>
    </source>
</evidence>